<dbReference type="InterPro" id="IPR006976">
    <property type="entry name" value="VanZ-like"/>
</dbReference>
<dbReference type="AlphaFoldDB" id="A0A5C4SF46"/>
<feature type="transmembrane region" description="Helical" evidence="1">
    <location>
        <begin position="79"/>
        <end position="97"/>
    </location>
</feature>
<dbReference type="Pfam" id="PF04892">
    <property type="entry name" value="VanZ"/>
    <property type="match status" value="1"/>
</dbReference>
<evidence type="ECO:0000256" key="1">
    <source>
        <dbReference type="SAM" id="Phobius"/>
    </source>
</evidence>
<keyword evidence="1" id="KW-0472">Membrane</keyword>
<evidence type="ECO:0000259" key="2">
    <source>
        <dbReference type="Pfam" id="PF04892"/>
    </source>
</evidence>
<evidence type="ECO:0000313" key="4">
    <source>
        <dbReference type="Proteomes" id="UP000308713"/>
    </source>
</evidence>
<feature type="transmembrane region" description="Helical" evidence="1">
    <location>
        <begin position="45"/>
        <end position="67"/>
    </location>
</feature>
<name>A0A5C4SF46_9FLAO</name>
<reference evidence="3 4" key="1">
    <citation type="submission" date="2019-05" db="EMBL/GenBank/DDBJ databases">
        <title>Tamlana fucoidanivorans sp. nov., isolated from the surface of algae collected from Fujian province in China.</title>
        <authorList>
            <person name="Li J."/>
        </authorList>
    </citation>
    <scope>NUCLEOTIDE SEQUENCE [LARGE SCALE GENOMIC DNA]</scope>
    <source>
        <strain evidence="3 4">CW2-9</strain>
    </source>
</reference>
<dbReference type="Proteomes" id="UP000308713">
    <property type="component" value="Unassembled WGS sequence"/>
</dbReference>
<feature type="domain" description="VanZ-like" evidence="2">
    <location>
        <begin position="37"/>
        <end position="128"/>
    </location>
</feature>
<feature type="transmembrane region" description="Helical" evidence="1">
    <location>
        <begin position="20"/>
        <end position="39"/>
    </location>
</feature>
<dbReference type="NCBIfam" id="NF037970">
    <property type="entry name" value="vanZ_1"/>
    <property type="match status" value="1"/>
</dbReference>
<organism evidence="3 4">
    <name type="scientific">Allotamlana fucoidanivorans</name>
    <dbReference type="NCBI Taxonomy" id="2583814"/>
    <lineage>
        <taxon>Bacteria</taxon>
        <taxon>Pseudomonadati</taxon>
        <taxon>Bacteroidota</taxon>
        <taxon>Flavobacteriia</taxon>
        <taxon>Flavobacteriales</taxon>
        <taxon>Flavobacteriaceae</taxon>
        <taxon>Allotamlana</taxon>
    </lineage>
</organism>
<accession>A0A5C4SF46</accession>
<feature type="transmembrane region" description="Helical" evidence="1">
    <location>
        <begin position="109"/>
        <end position="128"/>
    </location>
</feature>
<sequence length="137" mass="15362">MKDYYLPTIIKTLLVRKKVILFAALGYTGFLATVSLIRIDNLPDAGISFADKIFHFLAYGLLTLLWFGVFSNNYRKKVALRYAAIFSVGFGIIIEVLQKVLTEYRALDGYDIVANTFGVLLMSGILSLKNKVQVKNS</sequence>
<dbReference type="EMBL" id="VDCS01000016">
    <property type="protein sequence ID" value="TNJ41940.1"/>
    <property type="molecule type" value="Genomic_DNA"/>
</dbReference>
<proteinExistence type="predicted"/>
<dbReference type="PANTHER" id="PTHR28008:SF1">
    <property type="entry name" value="DOMAIN PROTEIN, PUTATIVE (AFU_ORTHOLOGUE AFUA_3G10980)-RELATED"/>
    <property type="match status" value="1"/>
</dbReference>
<gene>
    <name evidence="3" type="ORF">FGF67_15390</name>
</gene>
<keyword evidence="4" id="KW-1185">Reference proteome</keyword>
<comment type="caution">
    <text evidence="3">The sequence shown here is derived from an EMBL/GenBank/DDBJ whole genome shotgun (WGS) entry which is preliminary data.</text>
</comment>
<keyword evidence="1" id="KW-1133">Transmembrane helix</keyword>
<keyword evidence="1" id="KW-0812">Transmembrane</keyword>
<evidence type="ECO:0000313" key="3">
    <source>
        <dbReference type="EMBL" id="TNJ41940.1"/>
    </source>
</evidence>
<protein>
    <recommendedName>
        <fullName evidence="2">VanZ-like domain-containing protein</fullName>
    </recommendedName>
</protein>
<dbReference type="PANTHER" id="PTHR28008">
    <property type="entry name" value="DOMAIN PROTEIN, PUTATIVE (AFU_ORTHOLOGUE AFUA_3G10980)-RELATED"/>
    <property type="match status" value="1"/>
</dbReference>